<protein>
    <submittedName>
        <fullName evidence="1">Uncharacterized protein</fullName>
    </submittedName>
</protein>
<sequence length="56" mass="6110">MASKMPAAPPASIRVTRSQDTGSAMPMFLDCARNERAFAPDVPLNQALPHTFLQRP</sequence>
<dbReference type="EMBL" id="ATHO01000070">
    <property type="protein sequence ID" value="EQB08321.1"/>
    <property type="molecule type" value="Genomic_DNA"/>
</dbReference>
<proteinExistence type="predicted"/>
<reference evidence="1 2" key="1">
    <citation type="journal article" date="2013" name="Genome Announc.">
        <title>Draft Genome Sequence of Sphingobium quisquiliarum Strain P25T, a Novel Hexachlorocyclohexane (HCH)-Degrading Bacterium Isolated from an HCH Dumpsite.</title>
        <authorList>
            <person name="Kumar Singh A."/>
            <person name="Sangwan N."/>
            <person name="Sharma A."/>
            <person name="Gupta V."/>
            <person name="Khurana J.P."/>
            <person name="Lal R."/>
        </authorList>
    </citation>
    <scope>NUCLEOTIDE SEQUENCE [LARGE SCALE GENOMIC DNA]</scope>
    <source>
        <strain evidence="1 2">P25</strain>
    </source>
</reference>
<gene>
    <name evidence="1" type="ORF">L288_08185</name>
</gene>
<dbReference type="AlphaFoldDB" id="T0GWK0"/>
<dbReference type="Proteomes" id="UP000015525">
    <property type="component" value="Unassembled WGS sequence"/>
</dbReference>
<name>T0GWK0_9SPHN</name>
<keyword evidence="2" id="KW-1185">Reference proteome</keyword>
<accession>T0GWK0</accession>
<evidence type="ECO:0000313" key="2">
    <source>
        <dbReference type="Proteomes" id="UP000015525"/>
    </source>
</evidence>
<evidence type="ECO:0000313" key="1">
    <source>
        <dbReference type="EMBL" id="EQB08321.1"/>
    </source>
</evidence>
<comment type="caution">
    <text evidence="1">The sequence shown here is derived from an EMBL/GenBank/DDBJ whole genome shotgun (WGS) entry which is preliminary data.</text>
</comment>
<organism evidence="1 2">
    <name type="scientific">Sphingobium quisquiliarum P25</name>
    <dbReference type="NCBI Taxonomy" id="1329909"/>
    <lineage>
        <taxon>Bacteria</taxon>
        <taxon>Pseudomonadati</taxon>
        <taxon>Pseudomonadota</taxon>
        <taxon>Alphaproteobacteria</taxon>
        <taxon>Sphingomonadales</taxon>
        <taxon>Sphingomonadaceae</taxon>
        <taxon>Sphingobium</taxon>
    </lineage>
</organism>